<evidence type="ECO:0000256" key="1">
    <source>
        <dbReference type="RuleBase" id="RU365079"/>
    </source>
</evidence>
<evidence type="ECO:0000256" key="2">
    <source>
        <dbReference type="SAM" id="MobiDB-lite"/>
    </source>
</evidence>
<dbReference type="InterPro" id="IPR023214">
    <property type="entry name" value="HAD_sf"/>
</dbReference>
<name>A0A078B0W5_STYLE</name>
<comment type="similarity">
    <text evidence="1">Belongs to the TIM50 family.</text>
</comment>
<dbReference type="PANTHER" id="PTHR12210">
    <property type="entry name" value="DULLARD PROTEIN PHOSPHATASE"/>
    <property type="match status" value="1"/>
</dbReference>
<keyword evidence="1" id="KW-0496">Mitochondrion</keyword>
<dbReference type="Proteomes" id="UP000039865">
    <property type="component" value="Unassembled WGS sequence"/>
</dbReference>
<evidence type="ECO:0000259" key="3">
    <source>
        <dbReference type="PROSITE" id="PS50969"/>
    </source>
</evidence>
<keyword evidence="5" id="KW-1185">Reference proteome</keyword>
<dbReference type="OMA" id="KMKSEVY"/>
<organism evidence="4 5">
    <name type="scientific">Stylonychia lemnae</name>
    <name type="common">Ciliate</name>
    <dbReference type="NCBI Taxonomy" id="5949"/>
    <lineage>
        <taxon>Eukaryota</taxon>
        <taxon>Sar</taxon>
        <taxon>Alveolata</taxon>
        <taxon>Ciliophora</taxon>
        <taxon>Intramacronucleata</taxon>
        <taxon>Spirotrichea</taxon>
        <taxon>Stichotrichia</taxon>
        <taxon>Sporadotrichida</taxon>
        <taxon>Oxytrichidae</taxon>
        <taxon>Stylonychinae</taxon>
        <taxon>Stylonychia</taxon>
    </lineage>
</organism>
<dbReference type="AlphaFoldDB" id="A0A078B0W5"/>
<dbReference type="SUPFAM" id="SSF56784">
    <property type="entry name" value="HAD-like"/>
    <property type="match status" value="1"/>
</dbReference>
<keyword evidence="1" id="KW-0653">Protein transport</keyword>
<sequence length="582" mass="68146">MIQKQTTNIESTAMEGSAKNNINNDGFKKKCTGDDPFGFGDDGDLFGELDKQCKPLLRKGTQMPQFKEISLDFIDEDKIKELSPSKKGYRKFSTFLQGEKQFNFNSHYLRAQEFEIVKEVDELSSQKKIFDKKIEESNISQDLYSNINLNKKKKHSDNSILHKLAQKTFQNEIFDPVENSRIQHVQNTANNIPEENSLLKPIKNRGSFRRKTVRQNQSELQMPGMLGIQKLKSKSRSKNRKRNSSQFKKNKLNPDNIKNKQYDESDLLKLKKCESSVNFVEEKAQEQELPQLKLSKIHSEAPRRHNLIIEDNKVSNQDQKLQPKKQTTVFDKMKSRMPYNQILLSDLKYKDFYAESLYEAIFTFPKFQRTLSKNYKNVQMSYRKVTKKKKTIVFDIDETLVLATTNPKELKSIDDQIFIKMTRFGGSARAYLSFRPYLHDMLDELSKDFELILYTCGTASYAQVFAEAVQKKRKYFNHILSLTHCLYSMENEMFIKDLKILEEGRSLKDIVIVDNNIQSFFLQLSNGIPIYDYTGDKNDEVLLSLTEYLKQFLHVDDVRQKIDKDFRIKELLEEKADHYMSN</sequence>
<comment type="subcellular location">
    <subcellularLocation>
        <location evidence="1">Mitochondrion inner membrane</location>
        <topology evidence="1">Single-pass membrane protein</topology>
    </subcellularLocation>
</comment>
<dbReference type="Pfam" id="PF03031">
    <property type="entry name" value="NIF"/>
    <property type="match status" value="1"/>
</dbReference>
<comment type="function">
    <text evidence="1">Essential component of the TIM23 complex, a complex that mediates the translocation of transit peptide-containing proteins across the mitochondrial inner membrane.</text>
</comment>
<dbReference type="InterPro" id="IPR050365">
    <property type="entry name" value="TIM50"/>
</dbReference>
<dbReference type="InterPro" id="IPR036412">
    <property type="entry name" value="HAD-like_sf"/>
</dbReference>
<proteinExistence type="inferred from homology"/>
<keyword evidence="1" id="KW-0809">Transit peptide</keyword>
<feature type="domain" description="FCP1 homology" evidence="3">
    <location>
        <begin position="385"/>
        <end position="552"/>
    </location>
</feature>
<dbReference type="CDD" id="cd07521">
    <property type="entry name" value="HAD_FCP1-like"/>
    <property type="match status" value="1"/>
</dbReference>
<dbReference type="InterPro" id="IPR004274">
    <property type="entry name" value="FCP1_dom"/>
</dbReference>
<accession>A0A078B0W5</accession>
<dbReference type="GO" id="GO:0005744">
    <property type="term" value="C:TIM23 mitochondrial import inner membrane translocase complex"/>
    <property type="evidence" value="ECO:0007669"/>
    <property type="project" value="UniProtKB-UniRule"/>
</dbReference>
<dbReference type="EMBL" id="CCKQ01016326">
    <property type="protein sequence ID" value="CDW88199.1"/>
    <property type="molecule type" value="Genomic_DNA"/>
</dbReference>
<dbReference type="GO" id="GO:0015031">
    <property type="term" value="P:protein transport"/>
    <property type="evidence" value="ECO:0007669"/>
    <property type="project" value="UniProtKB-KW"/>
</dbReference>
<reference evidence="4 5" key="1">
    <citation type="submission" date="2014-06" db="EMBL/GenBank/DDBJ databases">
        <authorList>
            <person name="Swart Estienne"/>
        </authorList>
    </citation>
    <scope>NUCLEOTIDE SEQUENCE [LARGE SCALE GENOMIC DNA]</scope>
    <source>
        <strain evidence="4 5">130c</strain>
    </source>
</reference>
<evidence type="ECO:0000313" key="4">
    <source>
        <dbReference type="EMBL" id="CDW88199.1"/>
    </source>
</evidence>
<feature type="region of interest" description="Disordered" evidence="2">
    <location>
        <begin position="227"/>
        <end position="260"/>
    </location>
</feature>
<dbReference type="OrthoDB" id="277011at2759"/>
<dbReference type="Gene3D" id="3.40.50.1000">
    <property type="entry name" value="HAD superfamily/HAD-like"/>
    <property type="match status" value="1"/>
</dbReference>
<feature type="compositionally biased region" description="Basic residues" evidence="2">
    <location>
        <begin position="231"/>
        <end position="251"/>
    </location>
</feature>
<comment type="subunit">
    <text evidence="1">Component of the TIM23 complex.</text>
</comment>
<dbReference type="SMART" id="SM00577">
    <property type="entry name" value="CPDc"/>
    <property type="match status" value="1"/>
</dbReference>
<keyword evidence="1" id="KW-0813">Transport</keyword>
<dbReference type="PROSITE" id="PS50969">
    <property type="entry name" value="FCP1"/>
    <property type="match status" value="1"/>
</dbReference>
<protein>
    <recommendedName>
        <fullName evidence="1">Mitochondrial import inner membrane translocase subunit TIM50</fullName>
    </recommendedName>
</protein>
<evidence type="ECO:0000313" key="5">
    <source>
        <dbReference type="Proteomes" id="UP000039865"/>
    </source>
</evidence>
<gene>
    <name evidence="4" type="primary">Contig12202.g13034</name>
    <name evidence="4" type="ORF">STYLEM_17317</name>
</gene>
<keyword evidence="1" id="KW-0811">Translocation</keyword>
<dbReference type="InParanoid" id="A0A078B0W5"/>